<proteinExistence type="predicted"/>
<evidence type="ECO:0000313" key="3">
    <source>
        <dbReference type="Proteomes" id="UP001165121"/>
    </source>
</evidence>
<feature type="region of interest" description="Disordered" evidence="1">
    <location>
        <begin position="244"/>
        <end position="282"/>
    </location>
</feature>
<evidence type="ECO:0000256" key="1">
    <source>
        <dbReference type="SAM" id="MobiDB-lite"/>
    </source>
</evidence>
<evidence type="ECO:0000313" key="2">
    <source>
        <dbReference type="EMBL" id="GMF59922.1"/>
    </source>
</evidence>
<sequence length="282" mass="31367">MMVISVGLDADAVSTYNRALQTAINAFGRFVAAEGASMGFIAASFVGAASGAVFMKPMYRFGVHLAFMEGRVGKPLAKNSVMSYLRHAKNWLLDTYPAHRATIEKKLLKMGQTLERHCLKRVDGGMVKKGPTCTKEDLRILMDGLYYDACSPKDYQNTVLLVLMRYAFGQASNIGFVVNGNLSASADGVVFVRLIRVKTAEEQYAPCPQLLDHPQLAASRYEHMNAPVDIPLAEALVVCEKIDEPSKPPKKKRKQTEDNMKFHAYSTAWSRPPQLFKQKRNQ</sequence>
<dbReference type="Proteomes" id="UP001165121">
    <property type="component" value="Unassembled WGS sequence"/>
</dbReference>
<accession>A0A9W6YD24</accession>
<gene>
    <name evidence="2" type="ORF">Pfra01_002598700</name>
</gene>
<comment type="caution">
    <text evidence="2">The sequence shown here is derived from an EMBL/GenBank/DDBJ whole genome shotgun (WGS) entry which is preliminary data.</text>
</comment>
<organism evidence="2 3">
    <name type="scientific">Phytophthora fragariaefolia</name>
    <dbReference type="NCBI Taxonomy" id="1490495"/>
    <lineage>
        <taxon>Eukaryota</taxon>
        <taxon>Sar</taxon>
        <taxon>Stramenopiles</taxon>
        <taxon>Oomycota</taxon>
        <taxon>Peronosporomycetes</taxon>
        <taxon>Peronosporales</taxon>
        <taxon>Peronosporaceae</taxon>
        <taxon>Phytophthora</taxon>
    </lineage>
</organism>
<protein>
    <submittedName>
        <fullName evidence="2">Unnamed protein product</fullName>
    </submittedName>
</protein>
<dbReference type="EMBL" id="BSXT01005159">
    <property type="protein sequence ID" value="GMF59922.1"/>
    <property type="molecule type" value="Genomic_DNA"/>
</dbReference>
<keyword evidence="3" id="KW-1185">Reference proteome</keyword>
<reference evidence="2" key="1">
    <citation type="submission" date="2023-04" db="EMBL/GenBank/DDBJ databases">
        <title>Phytophthora fragariaefolia NBRC 109709.</title>
        <authorList>
            <person name="Ichikawa N."/>
            <person name="Sato H."/>
            <person name="Tonouchi N."/>
        </authorList>
    </citation>
    <scope>NUCLEOTIDE SEQUENCE</scope>
    <source>
        <strain evidence="2">NBRC 109709</strain>
    </source>
</reference>
<dbReference type="AlphaFoldDB" id="A0A9W6YD24"/>
<name>A0A9W6YD24_9STRA</name>